<dbReference type="Gene3D" id="3.30.1370.70">
    <property type="entry name" value="Scaffold protein Nfu/NifU, N-terminal domain"/>
    <property type="match status" value="1"/>
</dbReference>
<dbReference type="Proteomes" id="UP000033848">
    <property type="component" value="Unassembled WGS sequence"/>
</dbReference>
<dbReference type="InterPro" id="IPR036498">
    <property type="entry name" value="Nfu/NifU_N_sf"/>
</dbReference>
<accession>A0A0G1AVX2</accession>
<dbReference type="AlphaFoldDB" id="A0A0G1AVX2"/>
<name>A0A0G1AVX2_UNCKA</name>
<evidence type="ECO:0000313" key="1">
    <source>
        <dbReference type="EMBL" id="KKS65275.1"/>
    </source>
</evidence>
<dbReference type="EMBL" id="LCED01000045">
    <property type="protein sequence ID" value="KKS65275.1"/>
    <property type="molecule type" value="Genomic_DNA"/>
</dbReference>
<proteinExistence type="predicted"/>
<evidence type="ECO:0008006" key="3">
    <source>
        <dbReference type="Google" id="ProtNLM"/>
    </source>
</evidence>
<sequence length="108" mass="12447">MSEQLNVMVQKHRNNCSREYHLKTRISDTSIYNFRFPATDEEISFSGVGRIGENIAKHLNGVEGILELFIKLHSFTIVISPAYAWDEVENDIFHTLELMYGKTVVVNE</sequence>
<reference evidence="1 2" key="1">
    <citation type="journal article" date="2015" name="Nature">
        <title>rRNA introns, odd ribosomes, and small enigmatic genomes across a large radiation of phyla.</title>
        <authorList>
            <person name="Brown C.T."/>
            <person name="Hug L.A."/>
            <person name="Thomas B.C."/>
            <person name="Sharon I."/>
            <person name="Castelle C.J."/>
            <person name="Singh A."/>
            <person name="Wilkins M.J."/>
            <person name="Williams K.H."/>
            <person name="Banfield J.F."/>
        </authorList>
    </citation>
    <scope>NUCLEOTIDE SEQUENCE [LARGE SCALE GENOMIC DNA]</scope>
</reference>
<protein>
    <recommendedName>
        <fullName evidence="3">Scaffold protein Nfu/NifU N-terminal domain-containing protein</fullName>
    </recommendedName>
</protein>
<comment type="caution">
    <text evidence="1">The sequence shown here is derived from an EMBL/GenBank/DDBJ whole genome shotgun (WGS) entry which is preliminary data.</text>
</comment>
<organism evidence="1 2">
    <name type="scientific">candidate division WWE3 bacterium GW2011_GWB1_42_6</name>
    <dbReference type="NCBI Taxonomy" id="1619115"/>
    <lineage>
        <taxon>Bacteria</taxon>
        <taxon>Katanobacteria</taxon>
    </lineage>
</organism>
<evidence type="ECO:0000313" key="2">
    <source>
        <dbReference type="Proteomes" id="UP000033848"/>
    </source>
</evidence>
<gene>
    <name evidence="1" type="ORF">UV35_C0045G0005</name>
</gene>